<evidence type="ECO:0000313" key="5">
    <source>
        <dbReference type="RefSeq" id="XP_026754451.2"/>
    </source>
</evidence>
<dbReference type="InterPro" id="IPR039760">
    <property type="entry name" value="MOFRL_protein"/>
</dbReference>
<dbReference type="Pfam" id="PF05161">
    <property type="entry name" value="MOFRL"/>
    <property type="match status" value="1"/>
</dbReference>
<sequence>MSKSVICDLLQIFKSSVSAVLPENLIRNSIKYCPINKQLFVFEEIYNIAERNVYVVGFGKAVQNMAIEIENILGSKIKHGIVSIPAGSCSHKSVNKNMSYYEGARNNLPDTNAEKTASKVNDIVTKLNKNDLLLVLISGGGSALLPLPKGSITLEEKTKLIQDLGNSGADISELNTVRKSISDLKGGQLAIKAQPAEVVSLILSDIVGDPLDLIASGPTTENHDSPLKTLDILKKYNLLNNLPESVNTVLKNGYVSQPFPKANVQNYIIGSNKLSIAAALNEAKNLNYLPVELSNVVIGNVTALANQYSQLTKIFCEYLNGNFNINALRTKIEKLKIPGIKSNFIDNINQISLKYKDVCLILGGETTVEVKGTGKGGRNQQLALEFSNIIHNMKGHFKGFDIYILSAGTDGIDGPTDAAGAIGHLDLVTNLKNLDIDINQSLNNNDSYNFFKKYKNGDFHIKTGHTNTNVMDIHLIVIKRIK</sequence>
<name>A0A6J1WJQ1_GALME</name>
<dbReference type="InParanoid" id="A0A6J1WJQ1"/>
<dbReference type="Proteomes" id="UP001652740">
    <property type="component" value="Unplaced"/>
</dbReference>
<dbReference type="AlphaFoldDB" id="A0A6J1WJQ1"/>
<dbReference type="SUPFAM" id="SSF82544">
    <property type="entry name" value="GckA/TtuD-like"/>
    <property type="match status" value="1"/>
</dbReference>
<dbReference type="GeneID" id="113514559"/>
<dbReference type="KEGG" id="gmw:113514559"/>
<dbReference type="Pfam" id="PF13660">
    <property type="entry name" value="DUF4147"/>
    <property type="match status" value="1"/>
</dbReference>
<evidence type="ECO:0000259" key="3">
    <source>
        <dbReference type="Pfam" id="PF13660"/>
    </source>
</evidence>
<dbReference type="InterPro" id="IPR025286">
    <property type="entry name" value="MOFRL_assoc_dom"/>
</dbReference>
<keyword evidence="5" id="KW-0418">Kinase</keyword>
<dbReference type="GO" id="GO:0005737">
    <property type="term" value="C:cytoplasm"/>
    <property type="evidence" value="ECO:0007669"/>
    <property type="project" value="TreeGrafter"/>
</dbReference>
<dbReference type="GO" id="GO:0008887">
    <property type="term" value="F:glycerate kinase activity"/>
    <property type="evidence" value="ECO:0007669"/>
    <property type="project" value="UniProtKB-EC"/>
</dbReference>
<protein>
    <submittedName>
        <fullName evidence="5">Glycerate kinase</fullName>
    </submittedName>
</protein>
<dbReference type="RefSeq" id="XP_026754451.2">
    <property type="nucleotide sequence ID" value="XM_026898650.3"/>
</dbReference>
<reference evidence="5" key="1">
    <citation type="submission" date="2025-08" db="UniProtKB">
        <authorList>
            <consortium name="RefSeq"/>
        </authorList>
    </citation>
    <scope>IDENTIFICATION</scope>
    <source>
        <tissue evidence="5">Whole larvae</tissue>
    </source>
</reference>
<dbReference type="InterPro" id="IPR038614">
    <property type="entry name" value="GK_N_sf"/>
</dbReference>
<feature type="domain" description="MOFRL" evidence="2">
    <location>
        <begin position="358"/>
        <end position="472"/>
    </location>
</feature>
<dbReference type="PANTHER" id="PTHR12227">
    <property type="entry name" value="GLYCERATE KINASE"/>
    <property type="match status" value="1"/>
</dbReference>
<gene>
    <name evidence="5" type="primary">LOC113514559</name>
</gene>
<keyword evidence="4" id="KW-1185">Reference proteome</keyword>
<comment type="similarity">
    <text evidence="1">Belongs to the glycerate kinase type-2 family.</text>
</comment>
<evidence type="ECO:0000313" key="4">
    <source>
        <dbReference type="Proteomes" id="UP001652740"/>
    </source>
</evidence>
<accession>A0A6J1WJQ1</accession>
<feature type="domain" description="MOFRL-associated" evidence="3">
    <location>
        <begin position="9"/>
        <end position="251"/>
    </location>
</feature>
<dbReference type="GO" id="GO:0005524">
    <property type="term" value="F:ATP binding"/>
    <property type="evidence" value="ECO:0007669"/>
    <property type="project" value="UniProtKB-KW"/>
</dbReference>
<evidence type="ECO:0000256" key="1">
    <source>
        <dbReference type="ARBA" id="ARBA00005393"/>
    </source>
</evidence>
<dbReference type="FunCoup" id="A0A6J1WJQ1">
    <property type="interactions" value="200"/>
</dbReference>
<evidence type="ECO:0000259" key="2">
    <source>
        <dbReference type="Pfam" id="PF05161"/>
    </source>
</evidence>
<dbReference type="InterPro" id="IPR037035">
    <property type="entry name" value="GK-like_C_sf"/>
</dbReference>
<dbReference type="InterPro" id="IPR007835">
    <property type="entry name" value="MOFRL"/>
</dbReference>
<organism evidence="4 5">
    <name type="scientific">Galleria mellonella</name>
    <name type="common">Greater wax moth</name>
    <dbReference type="NCBI Taxonomy" id="7137"/>
    <lineage>
        <taxon>Eukaryota</taxon>
        <taxon>Metazoa</taxon>
        <taxon>Ecdysozoa</taxon>
        <taxon>Arthropoda</taxon>
        <taxon>Hexapoda</taxon>
        <taxon>Insecta</taxon>
        <taxon>Pterygota</taxon>
        <taxon>Neoptera</taxon>
        <taxon>Endopterygota</taxon>
        <taxon>Lepidoptera</taxon>
        <taxon>Glossata</taxon>
        <taxon>Ditrysia</taxon>
        <taxon>Pyraloidea</taxon>
        <taxon>Pyralidae</taxon>
        <taxon>Galleriinae</taxon>
        <taxon>Galleria</taxon>
    </lineage>
</organism>
<dbReference type="PANTHER" id="PTHR12227:SF0">
    <property type="entry name" value="GLYCERATE KINASE"/>
    <property type="match status" value="1"/>
</dbReference>
<dbReference type="Gene3D" id="3.40.50.10180">
    <property type="entry name" value="Glycerate kinase, MOFRL-like N-terminal domain"/>
    <property type="match status" value="1"/>
</dbReference>
<proteinExistence type="inferred from homology"/>
<keyword evidence="5" id="KW-0808">Transferase</keyword>
<dbReference type="Gene3D" id="3.40.1480.10">
    <property type="entry name" value="MOFRL domain"/>
    <property type="match status" value="1"/>
</dbReference>